<comment type="caution">
    <text evidence="1">The sequence shown here is derived from an EMBL/GenBank/DDBJ whole genome shotgun (WGS) entry which is preliminary data.</text>
</comment>
<gene>
    <name evidence="1" type="ORF">LCGC14_2446510</name>
</gene>
<proteinExistence type="predicted"/>
<dbReference type="EMBL" id="LAZR01037773">
    <property type="protein sequence ID" value="KKL21335.1"/>
    <property type="molecule type" value="Genomic_DNA"/>
</dbReference>
<evidence type="ECO:0000313" key="1">
    <source>
        <dbReference type="EMBL" id="KKL21335.1"/>
    </source>
</evidence>
<dbReference type="AlphaFoldDB" id="A0A0F9BHN9"/>
<feature type="non-terminal residue" evidence="1">
    <location>
        <position position="25"/>
    </location>
</feature>
<protein>
    <submittedName>
        <fullName evidence="1">Uncharacterized protein</fullName>
    </submittedName>
</protein>
<organism evidence="1">
    <name type="scientific">marine sediment metagenome</name>
    <dbReference type="NCBI Taxonomy" id="412755"/>
    <lineage>
        <taxon>unclassified sequences</taxon>
        <taxon>metagenomes</taxon>
        <taxon>ecological metagenomes</taxon>
    </lineage>
</organism>
<reference evidence="1" key="1">
    <citation type="journal article" date="2015" name="Nature">
        <title>Complex archaea that bridge the gap between prokaryotes and eukaryotes.</title>
        <authorList>
            <person name="Spang A."/>
            <person name="Saw J.H."/>
            <person name="Jorgensen S.L."/>
            <person name="Zaremba-Niedzwiedzka K."/>
            <person name="Martijn J."/>
            <person name="Lind A.E."/>
            <person name="van Eijk R."/>
            <person name="Schleper C."/>
            <person name="Guy L."/>
            <person name="Ettema T.J."/>
        </authorList>
    </citation>
    <scope>NUCLEOTIDE SEQUENCE</scope>
</reference>
<accession>A0A0F9BHN9</accession>
<name>A0A0F9BHN9_9ZZZZ</name>
<sequence>MAKAKCVEYDKTGKCVKFRLEHGEM</sequence>